<dbReference type="InterPro" id="IPR007052">
    <property type="entry name" value="CS_dom"/>
</dbReference>
<keyword evidence="4" id="KW-0963">Cytoplasm</keyword>
<organism evidence="9">
    <name type="scientific">Diabrotica virgifera virgifera</name>
    <name type="common">western corn rootworm</name>
    <dbReference type="NCBI Taxonomy" id="50390"/>
    <lineage>
        <taxon>Eukaryota</taxon>
        <taxon>Metazoa</taxon>
        <taxon>Ecdysozoa</taxon>
        <taxon>Arthropoda</taxon>
        <taxon>Hexapoda</taxon>
        <taxon>Insecta</taxon>
        <taxon>Pterygota</taxon>
        <taxon>Neoptera</taxon>
        <taxon>Endopterygota</taxon>
        <taxon>Coleoptera</taxon>
        <taxon>Polyphaga</taxon>
        <taxon>Cucujiformia</taxon>
        <taxon>Chrysomeloidea</taxon>
        <taxon>Chrysomelidae</taxon>
        <taxon>Galerucinae</taxon>
        <taxon>Diabroticina</taxon>
        <taxon>Diabroticites</taxon>
        <taxon>Diabrotica</taxon>
    </lineage>
</organism>
<evidence type="ECO:0000256" key="3">
    <source>
        <dbReference type="ARBA" id="ARBA00018915"/>
    </source>
</evidence>
<dbReference type="SUPFAM" id="SSF49764">
    <property type="entry name" value="HSP20-like chaperones"/>
    <property type="match status" value="1"/>
</dbReference>
<dbReference type="PROSITE" id="PS51203">
    <property type="entry name" value="CS"/>
    <property type="match status" value="1"/>
</dbReference>
<dbReference type="RefSeq" id="XP_028141226.1">
    <property type="nucleotide sequence ID" value="XM_028285425.1"/>
</dbReference>
<dbReference type="CDD" id="cd06467">
    <property type="entry name" value="p23_NUDC_like"/>
    <property type="match status" value="1"/>
</dbReference>
<protein>
    <recommendedName>
        <fullName evidence="3">NudC domain-containing protein 1</fullName>
    </recommendedName>
</protein>
<dbReference type="GO" id="GO:0005737">
    <property type="term" value="C:cytoplasm"/>
    <property type="evidence" value="ECO:0007669"/>
    <property type="project" value="UniProtKB-SubCell"/>
</dbReference>
<evidence type="ECO:0000256" key="5">
    <source>
        <dbReference type="ARBA" id="ARBA00023242"/>
    </source>
</evidence>
<dbReference type="Gene3D" id="2.60.40.790">
    <property type="match status" value="1"/>
</dbReference>
<sequence length="575" mass="65486">MQTTLIELNPNRQLLDSNFDGYKLSLTEIPKKKRDLPIAVDRVLLDTNHCSLLHANLYGFHNHLTADPYDETSSVYFVDTELSICKVYVDPFNEELIDPIKLLTLPRKRERTSGDYNVSLRFASPTVAVISDGIENLYIVNTGSRNDDDAFNICFSDEVTDSGQSFVLMDAISMTNKDSNEELHVLALSLIRETEQERYYSLLHWITFTKVQDVWEQTAIKQVKSKGCVQYAFIEKNCEAIYVACDDECKFTLNSDFPVSEETPRNINTDNKVYTWSQNIQEITIRIKLSEEVAEEQVKVNQQFNSIEVKANNEVLISGDLYHRIDTNMTTWKITEDSEPVLEIILGKEETGLMWPEFIKNDLTGEFVLNTCIQEENQPKFAHLTSETEDNPQSGTTFNSQQVEECDFENDKACVFQRLCGQTNSTTHKVNLGSHQILLTAQLNHNDVPAMGIRHDVDICLWQPQKINENFSIKHEGTLLALGYVQASKQNKKFTVCPPDMSYAAICETSGHLFIYRQNKKISSTELRNRSTGRRVQSIAQQQVVNLSNDEILGIYGSNKCLFLLCEKGVTVLSL</sequence>
<keyword evidence="8" id="KW-1185">Reference proteome</keyword>
<evidence type="ECO:0000256" key="2">
    <source>
        <dbReference type="ARBA" id="ARBA00004496"/>
    </source>
</evidence>
<reference evidence="7" key="2">
    <citation type="submission" date="2025-05" db="UniProtKB">
        <authorList>
            <consortium name="EnsemblMetazoa"/>
        </authorList>
    </citation>
    <scope>IDENTIFICATION</scope>
</reference>
<dbReference type="Pfam" id="PF04969">
    <property type="entry name" value="CS"/>
    <property type="match status" value="1"/>
</dbReference>
<evidence type="ECO:0000256" key="4">
    <source>
        <dbReference type="ARBA" id="ARBA00022490"/>
    </source>
</evidence>
<dbReference type="Proteomes" id="UP001652700">
    <property type="component" value="Unplaced"/>
</dbReference>
<dbReference type="EnsemblMetazoa" id="XM_028285425.2">
    <property type="protein sequence ID" value="XP_028141226.1"/>
    <property type="gene ID" value="LOC114335228"/>
</dbReference>
<keyword evidence="5" id="KW-0539">Nucleus</keyword>
<dbReference type="GO" id="GO:0005634">
    <property type="term" value="C:nucleus"/>
    <property type="evidence" value="ECO:0007669"/>
    <property type="project" value="UniProtKB-SubCell"/>
</dbReference>
<dbReference type="InterPro" id="IPR037895">
    <property type="entry name" value="NUDCD1"/>
</dbReference>
<feature type="domain" description="CS" evidence="6">
    <location>
        <begin position="269"/>
        <end position="359"/>
    </location>
</feature>
<comment type="subcellular location">
    <subcellularLocation>
        <location evidence="2">Cytoplasm</location>
    </subcellularLocation>
    <subcellularLocation>
        <location evidence="1">Nucleus</location>
    </subcellularLocation>
</comment>
<reference evidence="9 10" key="1">
    <citation type="submission" date="2025-04" db="UniProtKB">
        <authorList>
            <consortium name="RefSeq"/>
        </authorList>
    </citation>
    <scope>IDENTIFICATION</scope>
    <source>
        <tissue evidence="9 10">Whole insect</tissue>
    </source>
</reference>
<evidence type="ECO:0000313" key="8">
    <source>
        <dbReference type="Proteomes" id="UP001652700"/>
    </source>
</evidence>
<evidence type="ECO:0000256" key="1">
    <source>
        <dbReference type="ARBA" id="ARBA00004123"/>
    </source>
</evidence>
<evidence type="ECO:0000259" key="6">
    <source>
        <dbReference type="PROSITE" id="PS51203"/>
    </source>
</evidence>
<dbReference type="AlphaFoldDB" id="A0A6P7FXN4"/>
<evidence type="ECO:0000313" key="7">
    <source>
        <dbReference type="EnsemblMetazoa" id="XP_028141226.1"/>
    </source>
</evidence>
<evidence type="ECO:0000313" key="9">
    <source>
        <dbReference type="RefSeq" id="XP_028141226.1"/>
    </source>
</evidence>
<dbReference type="OrthoDB" id="428655at2759"/>
<proteinExistence type="predicted"/>
<dbReference type="InterPro" id="IPR008978">
    <property type="entry name" value="HSP20-like_chaperone"/>
</dbReference>
<dbReference type="GeneID" id="114335228"/>
<evidence type="ECO:0000313" key="10">
    <source>
        <dbReference type="RefSeq" id="XP_028141227.1"/>
    </source>
</evidence>
<name>A0A6P7FXN4_DIAVI</name>
<dbReference type="PANTHER" id="PTHR21664">
    <property type="entry name" value="CHRONIC MYELOGENOUS LEUKEMIA TUMOR ANTIGEN 66"/>
    <property type="match status" value="1"/>
</dbReference>
<dbReference type="PANTHER" id="PTHR21664:SF1">
    <property type="entry name" value="NUDC DOMAIN-CONTAINING PROTEIN 1"/>
    <property type="match status" value="1"/>
</dbReference>
<accession>A0A6P7FXN4</accession>
<gene>
    <name evidence="9 10" type="primary">LOC114335228</name>
</gene>
<dbReference type="RefSeq" id="XP_028141227.1">
    <property type="nucleotide sequence ID" value="XM_028285426.1"/>
</dbReference>
<dbReference type="KEGG" id="dvv:114335228"/>